<evidence type="ECO:0000313" key="4">
    <source>
        <dbReference type="Proteomes" id="UP000241462"/>
    </source>
</evidence>
<dbReference type="Proteomes" id="UP000241462">
    <property type="component" value="Unassembled WGS sequence"/>
</dbReference>
<gene>
    <name evidence="3" type="ORF">BD289DRAFT_36017</name>
</gene>
<proteinExistence type="predicted"/>
<reference evidence="3 4" key="1">
    <citation type="journal article" date="2018" name="Mycol. Prog.">
        <title>Coniella lustricola, a new species from submerged detritus.</title>
        <authorList>
            <person name="Raudabaugh D.B."/>
            <person name="Iturriaga T."/>
            <person name="Carver A."/>
            <person name="Mondo S."/>
            <person name="Pangilinan J."/>
            <person name="Lipzen A."/>
            <person name="He G."/>
            <person name="Amirebrahimi M."/>
            <person name="Grigoriev I.V."/>
            <person name="Miller A.N."/>
        </authorList>
    </citation>
    <scope>NUCLEOTIDE SEQUENCE [LARGE SCALE GENOMIC DNA]</scope>
    <source>
        <strain evidence="3 4">B22-T-1</strain>
    </source>
</reference>
<dbReference type="InParanoid" id="A0A2T3A280"/>
<dbReference type="AlphaFoldDB" id="A0A2T3A280"/>
<feature type="region of interest" description="Disordered" evidence="1">
    <location>
        <begin position="1"/>
        <end position="26"/>
    </location>
</feature>
<keyword evidence="2" id="KW-1133">Transmembrane helix</keyword>
<evidence type="ECO:0000256" key="1">
    <source>
        <dbReference type="SAM" id="MobiDB-lite"/>
    </source>
</evidence>
<keyword evidence="2" id="KW-0812">Transmembrane</keyword>
<protein>
    <submittedName>
        <fullName evidence="3">Uncharacterized protein</fullName>
    </submittedName>
</protein>
<name>A0A2T3A280_9PEZI</name>
<feature type="compositionally biased region" description="Basic residues" evidence="1">
    <location>
        <begin position="1"/>
        <end position="18"/>
    </location>
</feature>
<evidence type="ECO:0000256" key="2">
    <source>
        <dbReference type="SAM" id="Phobius"/>
    </source>
</evidence>
<keyword evidence="4" id="KW-1185">Reference proteome</keyword>
<accession>A0A2T3A280</accession>
<organism evidence="3 4">
    <name type="scientific">Coniella lustricola</name>
    <dbReference type="NCBI Taxonomy" id="2025994"/>
    <lineage>
        <taxon>Eukaryota</taxon>
        <taxon>Fungi</taxon>
        <taxon>Dikarya</taxon>
        <taxon>Ascomycota</taxon>
        <taxon>Pezizomycotina</taxon>
        <taxon>Sordariomycetes</taxon>
        <taxon>Sordariomycetidae</taxon>
        <taxon>Diaporthales</taxon>
        <taxon>Schizoparmaceae</taxon>
        <taxon>Coniella</taxon>
    </lineage>
</organism>
<keyword evidence="2" id="KW-0472">Membrane</keyword>
<dbReference type="EMBL" id="KZ678500">
    <property type="protein sequence ID" value="PSR81519.1"/>
    <property type="molecule type" value="Genomic_DNA"/>
</dbReference>
<feature type="transmembrane region" description="Helical" evidence="2">
    <location>
        <begin position="79"/>
        <end position="98"/>
    </location>
</feature>
<evidence type="ECO:0000313" key="3">
    <source>
        <dbReference type="EMBL" id="PSR81519.1"/>
    </source>
</evidence>
<sequence length="176" mass="18494">MKRSRVPCRQGKQRLRQGRRSEGGGGGGGDLVYLLLFPPPPSLLEEGGGILLKERAELVSSQITENAVVSSQVAGVESVVGVAVVVVVVMVAVLVVIIDELGKGRERKYRSCQLPVSQCRDGGAVTAKRGAVSQGQDIERGQSGEASGISRYKEQSTVGLCCWGPVSALMPSLFGT</sequence>